<gene>
    <name evidence="1" type="ORF">M9H77_30612</name>
</gene>
<keyword evidence="2" id="KW-1185">Reference proteome</keyword>
<comment type="caution">
    <text evidence="1">The sequence shown here is derived from an EMBL/GenBank/DDBJ whole genome shotgun (WGS) entry which is preliminary data.</text>
</comment>
<reference evidence="2" key="1">
    <citation type="journal article" date="2023" name="Nat. Plants">
        <title>Single-cell RNA sequencing provides a high-resolution roadmap for understanding the multicellular compartmentation of specialized metabolism.</title>
        <authorList>
            <person name="Sun S."/>
            <person name="Shen X."/>
            <person name="Li Y."/>
            <person name="Li Y."/>
            <person name="Wang S."/>
            <person name="Li R."/>
            <person name="Zhang H."/>
            <person name="Shen G."/>
            <person name="Guo B."/>
            <person name="Wei J."/>
            <person name="Xu J."/>
            <person name="St-Pierre B."/>
            <person name="Chen S."/>
            <person name="Sun C."/>
        </authorList>
    </citation>
    <scope>NUCLEOTIDE SEQUENCE [LARGE SCALE GENOMIC DNA]</scope>
</reference>
<dbReference type="Proteomes" id="UP001060085">
    <property type="component" value="Linkage Group LG07"/>
</dbReference>
<protein>
    <submittedName>
        <fullName evidence="1">Uncharacterized protein</fullName>
    </submittedName>
</protein>
<name>A0ACB9ZXR0_CATRO</name>
<accession>A0ACB9ZXR0</accession>
<evidence type="ECO:0000313" key="2">
    <source>
        <dbReference type="Proteomes" id="UP001060085"/>
    </source>
</evidence>
<organism evidence="1 2">
    <name type="scientific">Catharanthus roseus</name>
    <name type="common">Madagascar periwinkle</name>
    <name type="synonym">Vinca rosea</name>
    <dbReference type="NCBI Taxonomy" id="4058"/>
    <lineage>
        <taxon>Eukaryota</taxon>
        <taxon>Viridiplantae</taxon>
        <taxon>Streptophyta</taxon>
        <taxon>Embryophyta</taxon>
        <taxon>Tracheophyta</taxon>
        <taxon>Spermatophyta</taxon>
        <taxon>Magnoliopsida</taxon>
        <taxon>eudicotyledons</taxon>
        <taxon>Gunneridae</taxon>
        <taxon>Pentapetalae</taxon>
        <taxon>asterids</taxon>
        <taxon>lamiids</taxon>
        <taxon>Gentianales</taxon>
        <taxon>Apocynaceae</taxon>
        <taxon>Rauvolfioideae</taxon>
        <taxon>Vinceae</taxon>
        <taxon>Catharanthinae</taxon>
        <taxon>Catharanthus</taxon>
    </lineage>
</organism>
<proteinExistence type="predicted"/>
<sequence>MSFKTNQKPLDTKDIKNYNWSRYMLEALIETCGSYHEKPTNYLCGPVILLVVFQHPSSSGTPVTNATNIAPPSTSKPFQETFLGSDEVIQTMAEFENRLTRAKNLKDESILDFDLGINEEEMQTEQQLPSPEEQQQP</sequence>
<dbReference type="EMBL" id="CM044707">
    <property type="protein sequence ID" value="KAI5653425.1"/>
    <property type="molecule type" value="Genomic_DNA"/>
</dbReference>
<evidence type="ECO:0000313" key="1">
    <source>
        <dbReference type="EMBL" id="KAI5653425.1"/>
    </source>
</evidence>